<dbReference type="GO" id="GO:0006508">
    <property type="term" value="P:proteolysis"/>
    <property type="evidence" value="ECO:0007669"/>
    <property type="project" value="InterPro"/>
</dbReference>
<feature type="chain" id="PRO_5038871887" description="Serine aminopeptidase S33 domain-containing protein" evidence="2">
    <location>
        <begin position="23"/>
        <end position="362"/>
    </location>
</feature>
<protein>
    <recommendedName>
        <fullName evidence="3">Serine aminopeptidase S33 domain-containing protein</fullName>
    </recommendedName>
</protein>
<feature type="domain" description="Serine aminopeptidase S33" evidence="3">
    <location>
        <begin position="97"/>
        <end position="196"/>
    </location>
</feature>
<dbReference type="STRING" id="398512.Bccel_5611"/>
<keyword evidence="2" id="KW-0732">Signal</keyword>
<dbReference type="GO" id="GO:0016020">
    <property type="term" value="C:membrane"/>
    <property type="evidence" value="ECO:0007669"/>
    <property type="project" value="TreeGrafter"/>
</dbReference>
<dbReference type="AlphaFoldDB" id="A0A0L6JWU7"/>
<proteinExistence type="predicted"/>
<dbReference type="EMBL" id="LGTC01000001">
    <property type="protein sequence ID" value="KNY30331.1"/>
    <property type="molecule type" value="Genomic_DNA"/>
</dbReference>
<evidence type="ECO:0000256" key="1">
    <source>
        <dbReference type="ARBA" id="ARBA00022801"/>
    </source>
</evidence>
<dbReference type="PRINTS" id="PR00793">
    <property type="entry name" value="PROAMNOPTASE"/>
</dbReference>
<keyword evidence="5" id="KW-1185">Reference proteome</keyword>
<dbReference type="InterPro" id="IPR050266">
    <property type="entry name" value="AB_hydrolase_sf"/>
</dbReference>
<dbReference type="RefSeq" id="WP_050753932.1">
    <property type="nucleotide sequence ID" value="NZ_JQKC01000010.1"/>
</dbReference>
<evidence type="ECO:0000259" key="3">
    <source>
        <dbReference type="Pfam" id="PF12146"/>
    </source>
</evidence>
<comment type="caution">
    <text evidence="4">The sequence shown here is derived from an EMBL/GenBank/DDBJ whole genome shotgun (WGS) entry which is preliminary data.</text>
</comment>
<dbReference type="PANTHER" id="PTHR43798">
    <property type="entry name" value="MONOACYLGLYCEROL LIPASE"/>
    <property type="match status" value="1"/>
</dbReference>
<dbReference type="InterPro" id="IPR002410">
    <property type="entry name" value="Peptidase_S33"/>
</dbReference>
<dbReference type="InterPro" id="IPR022742">
    <property type="entry name" value="Hydrolase_4"/>
</dbReference>
<dbReference type="eggNOG" id="COG0596">
    <property type="taxonomic scope" value="Bacteria"/>
</dbReference>
<dbReference type="PANTHER" id="PTHR43798:SF33">
    <property type="entry name" value="HYDROLASE, PUTATIVE (AFU_ORTHOLOGUE AFUA_2G14860)-RELATED"/>
    <property type="match status" value="1"/>
</dbReference>
<dbReference type="Gene3D" id="3.40.50.1820">
    <property type="entry name" value="alpha/beta hydrolase"/>
    <property type="match status" value="1"/>
</dbReference>
<evidence type="ECO:0000313" key="4">
    <source>
        <dbReference type="EMBL" id="KNY30331.1"/>
    </source>
</evidence>
<gene>
    <name evidence="4" type="ORF">Bccel_5611</name>
</gene>
<dbReference type="InterPro" id="IPR029058">
    <property type="entry name" value="AB_hydrolase_fold"/>
</dbReference>
<dbReference type="GO" id="GO:0008233">
    <property type="term" value="F:peptidase activity"/>
    <property type="evidence" value="ECO:0007669"/>
    <property type="project" value="InterPro"/>
</dbReference>
<keyword evidence="1" id="KW-0378">Hydrolase</keyword>
<dbReference type="OrthoDB" id="53505at2"/>
<name>A0A0L6JWU7_9FIRM</name>
<evidence type="ECO:0000313" key="5">
    <source>
        <dbReference type="Proteomes" id="UP000036923"/>
    </source>
</evidence>
<feature type="signal peptide" evidence="2">
    <location>
        <begin position="1"/>
        <end position="22"/>
    </location>
</feature>
<accession>A0A0L6JWU7</accession>
<organism evidence="4 5">
    <name type="scientific">Pseudobacteroides cellulosolvens ATCC 35603 = DSM 2933</name>
    <dbReference type="NCBI Taxonomy" id="398512"/>
    <lineage>
        <taxon>Bacteria</taxon>
        <taxon>Bacillati</taxon>
        <taxon>Bacillota</taxon>
        <taxon>Clostridia</taxon>
        <taxon>Eubacteriales</taxon>
        <taxon>Oscillospiraceae</taxon>
        <taxon>Pseudobacteroides</taxon>
    </lineage>
</organism>
<dbReference type="Pfam" id="PF12146">
    <property type="entry name" value="Hydrolase_4"/>
    <property type="match status" value="1"/>
</dbReference>
<reference evidence="5" key="1">
    <citation type="submission" date="2015-07" db="EMBL/GenBank/DDBJ databases">
        <title>Near-Complete Genome Sequence of the Cellulolytic Bacterium Bacteroides (Pseudobacteroides) cellulosolvens ATCC 35603.</title>
        <authorList>
            <person name="Dassa B."/>
            <person name="Utturkar S.M."/>
            <person name="Klingeman D.M."/>
            <person name="Hurt R.A."/>
            <person name="Keller M."/>
            <person name="Xu J."/>
            <person name="Reddy Y.H.K."/>
            <person name="Borovok I."/>
            <person name="Grinberg I.R."/>
            <person name="Lamed R."/>
            <person name="Zhivin O."/>
            <person name="Bayer E.A."/>
            <person name="Brown S.D."/>
        </authorList>
    </citation>
    <scope>NUCLEOTIDE SEQUENCE [LARGE SCALE GENOMIC DNA]</scope>
    <source>
        <strain evidence="5">DSM 2933</strain>
    </source>
</reference>
<evidence type="ECO:0000256" key="2">
    <source>
        <dbReference type="SAM" id="SignalP"/>
    </source>
</evidence>
<dbReference type="SUPFAM" id="SSF53474">
    <property type="entry name" value="alpha/beta-Hydrolases"/>
    <property type="match status" value="1"/>
</dbReference>
<dbReference type="Proteomes" id="UP000036923">
    <property type="component" value="Unassembled WGS sequence"/>
</dbReference>
<sequence precursor="true">MKRFKRLLTVMLAGIIMMSSFNGCNTKKDYEALKSGKNADNNKDKINSLEKVEIGGLEQWIYINGNDDTNPVLLFLHGGPGYAMLPILHQKNSQLEDKFVVVNWDQRGAGLSYSKSVPKKTMTLKQFEEDVHELTQYLKARFNQQKIYVVGHSFGTVLALKAVEAYPEDYWAYVGSGQMVDIADNEKLCYQFALDMAKTYDVQQAIDELTEIGPPDNNGNYKDDDAYDITISWVEYFGGDVWGKAGPEEMEYFMQSDPVYQGKKDQWEKGTEFSQILFEDERLHSIDLRKQLKKVEVPVYILAGRYDYDTPFALAQEYFNILEAPKKEFIWFEYSAHFPFYEEPETFNSVLIDKVLAQTYKK</sequence>